<protein>
    <submittedName>
        <fullName evidence="2">Glycosyltransferase family 4 protein</fullName>
    </submittedName>
</protein>
<dbReference type="SUPFAM" id="SSF53756">
    <property type="entry name" value="UDP-Glycosyltransferase/glycogen phosphorylase"/>
    <property type="match status" value="1"/>
</dbReference>
<evidence type="ECO:0000259" key="1">
    <source>
        <dbReference type="Pfam" id="PF00534"/>
    </source>
</evidence>
<evidence type="ECO:0000313" key="2">
    <source>
        <dbReference type="EMBL" id="QZN99725.1"/>
    </source>
</evidence>
<dbReference type="RefSeq" id="WP_261402824.1">
    <property type="nucleotide sequence ID" value="NZ_CP081869.1"/>
</dbReference>
<keyword evidence="3" id="KW-1185">Reference proteome</keyword>
<evidence type="ECO:0000313" key="3">
    <source>
        <dbReference type="Proteomes" id="UP000825701"/>
    </source>
</evidence>
<dbReference type="EMBL" id="CP081869">
    <property type="protein sequence ID" value="QZN99725.1"/>
    <property type="molecule type" value="Genomic_DNA"/>
</dbReference>
<dbReference type="GO" id="GO:0016757">
    <property type="term" value="F:glycosyltransferase activity"/>
    <property type="evidence" value="ECO:0007669"/>
    <property type="project" value="InterPro"/>
</dbReference>
<dbReference type="InterPro" id="IPR001296">
    <property type="entry name" value="Glyco_trans_1"/>
</dbReference>
<feature type="domain" description="Glycosyl transferase family 1" evidence="1">
    <location>
        <begin position="318"/>
        <end position="460"/>
    </location>
</feature>
<proteinExistence type="predicted"/>
<dbReference type="Gene3D" id="3.40.50.2000">
    <property type="entry name" value="Glycogen Phosphorylase B"/>
    <property type="match status" value="1"/>
</dbReference>
<name>A0A9E6R7N9_9HYPH</name>
<dbReference type="AlphaFoldDB" id="A0A9E6R7N9"/>
<accession>A0A9E6R7N9</accession>
<gene>
    <name evidence="2" type="ORF">K6K41_24120</name>
</gene>
<reference evidence="2" key="1">
    <citation type="submission" date="2021-08" db="EMBL/GenBank/DDBJ databases">
        <authorList>
            <person name="Zhang H."/>
            <person name="Xu M."/>
            <person name="Yu Z."/>
            <person name="Yang L."/>
            <person name="Cai Y."/>
        </authorList>
    </citation>
    <scope>NUCLEOTIDE SEQUENCE</scope>
    <source>
        <strain evidence="2">CHL1</strain>
    </source>
</reference>
<dbReference type="KEGG" id="cmet:K6K41_24120"/>
<dbReference type="CDD" id="cd03801">
    <property type="entry name" value="GT4_PimA-like"/>
    <property type="match status" value="1"/>
</dbReference>
<sequence length="619" mass="69434">MSDKLDRTIKGDEVQDGSYTFRMEIPQAFRDGQTHTFSARAEAGEFALKQRVETFVIEEGVGAPQIHVASIHEKTLIGRTSVFDDKNVTLEIWNEQGRVADFYCTQPGGEADGAFRITLDDEVFEIVERGGCSLVAIGMPEGGYPGFEILPEMLTSAFPLVEPTETNPQWSASAATIYDIVFVLNINSKGWILEKICRVIAENTGLSYRIVFTERNSSFTNWLPNAPRYFFGHYKLYLMARDQDPEFFADKQCFVWFTHPVFDSVKRDGFVAKMNMATKIVTANLFHRRALEFMGVESERIATVLGGADPDVFTTAPRTGRTVGVVGAYYERKNPALLLELVRAMPGTNFLLIGPAREDIENQNLIWEAWPRFDELLSLPNFDYVTPPYHAYGEYYHKFDVYLSLSSLEGGPIPLIEAMFCNRMPVITRTGFAEDIVEHRRNGYLIDIEPSLVDVVKAVEWAQDHTTEDVSTTVRNYSWKQFGLEFRRLLSSSVPNGETVDFGGETKGVVVREGWRVVPDSGLVLESRRGGVTIYAEAPFSQIDIAFDINPSFAASIEGLRIFANDEISEVQISSAARKSATISFGSTDEGLNEINLDIEAIAQDWRPNCVLFRSVTVS</sequence>
<dbReference type="Pfam" id="PF00534">
    <property type="entry name" value="Glycos_transf_1"/>
    <property type="match status" value="1"/>
</dbReference>
<organism evidence="2 3">
    <name type="scientific">Chenggangzhangella methanolivorans</name>
    <dbReference type="NCBI Taxonomy" id="1437009"/>
    <lineage>
        <taxon>Bacteria</taxon>
        <taxon>Pseudomonadati</taxon>
        <taxon>Pseudomonadota</taxon>
        <taxon>Alphaproteobacteria</taxon>
        <taxon>Hyphomicrobiales</taxon>
        <taxon>Methylopilaceae</taxon>
        <taxon>Chenggangzhangella</taxon>
    </lineage>
</organism>
<dbReference type="Proteomes" id="UP000825701">
    <property type="component" value="Chromosome"/>
</dbReference>